<sequence>MVRVGRSHSQSLSATSFPYRNGATPAARVPAALAPQSRPAASRGGDHDERLVAMARLLAHTDVKYRNQGLKRVEAFLSGVSRQRRKRGAADAQDGETLGEAENAAENPKAPSPLPFSQYEKVWTTLYYAAWLSDKPLVQRELFVCLALLERVLPTFAEKRKFFKAFFLVMKRNWDKLDCIRVNKFLLLERIMVAELLHLMLQAANRPQKFVFPMGRFLAERILLDERGGNGLAQQLGLYFLSEYRVARSQDVAAVSASDASWTEAKDSDSEEDSSLQKVGQEDSEKLFFAFFFPFFYAACFTESPAMLRAIHTQVLLELNEEDLRPRVLAAALFTLASLPSVRGDNRRALFRTLDALEAQVGSEDRASSLSAVAAASPGIQLLLTQVTSLRGSGTAPRAPGEDSLKPEKQGDVNRRGGAAAAYDDGETCISFPRPLADAPEDACEEGPARSTLREGKRKRERGAGDSKKQGGRGEGGEGLETSGAGDSVSKKLERKADLEVSKAGQCSPQAAAAVHNADTACTPKKAKTGKLEFARTEEACAAECALGKKGKSRGCSIDDDGLPDGLSQAMSDGEQFVGKRKKFLGDASLSSGGALNARAKKLRAGALGSADAAGVCLLAAGDESPSWPRGLEERRRGVGLQAGKAVSGLNGPRGSFLASSLLQRDDDSESDTAPSFLGSAVHGSCSPLSPRKSPEKAFSKVRKVRGTDASPEEDGREGGSPEAKTPTQKQENANCGLGKASGGGEGDTGEASAKTAQGDASGYSGDDTWSGEGARGQECGSDEEVMEDDRKAKKERKKRQSEKQRKKEERQRRRKERRGLLPSSLSVPGSTDASQLGEETGDEAPLLRTQTKKTKKVRAAGLASEAASPSNAERNAGGKHRGSKTGFLVPSGAARATERRRVVFDLKRNRVTAFNRLQPPSAVSPSVSQADLLPGVRRPTAGSCGGSTSTLSSKGAAEGGVASFASASSPSRLSSASPSLVSVSGLSSGAEDRAALAAQTAPVLKSILKRPVGACLALSEHPHWVSSSSPSSGNASAASTPRALKAKPANKTLAGRSPNLGAALALPDGDFQSPSPTAEGALQLPLFLPGKKRSKREKRKAELEKKGKNRGSAKTVIALPSGSWDAVAHEAATDKREEEVHGREM</sequence>
<dbReference type="GeneID" id="13442273"/>
<evidence type="ECO:0000313" key="6">
    <source>
        <dbReference type="EMBL" id="CEL69047.1"/>
    </source>
</evidence>
<feature type="compositionally biased region" description="Basic and acidic residues" evidence="4">
    <location>
        <begin position="1128"/>
        <end position="1146"/>
    </location>
</feature>
<dbReference type="EMBL" id="FR823391">
    <property type="protein sequence ID" value="CBZ54342.1"/>
    <property type="molecule type" value="Genomic_DNA"/>
</dbReference>
<feature type="region of interest" description="Disordered" evidence="4">
    <location>
        <begin position="1024"/>
        <end position="1146"/>
    </location>
</feature>
<feature type="compositionally biased region" description="Polar residues" evidence="4">
    <location>
        <begin position="7"/>
        <end position="18"/>
    </location>
</feature>
<dbReference type="Pfam" id="PF05997">
    <property type="entry name" value="Nop52"/>
    <property type="match status" value="1"/>
</dbReference>
<feature type="compositionally biased region" description="Basic and acidic residues" evidence="4">
    <location>
        <begin position="489"/>
        <end position="501"/>
    </location>
</feature>
<reference evidence="7" key="3">
    <citation type="journal article" date="2012" name="PLoS Pathog.">
        <title>Comparative genomics of the apicomplexan parasites Toxoplasma gondii and Neospora caninum: Coccidia differing in host range and transmission strategy.</title>
        <authorList>
            <person name="Reid A.J."/>
            <person name="Vermont S.J."/>
            <person name="Cotton J.A."/>
            <person name="Harris D."/>
            <person name="Hill-Cawthorne G.A."/>
            <person name="Konen-Waisman S."/>
            <person name="Latham S.M."/>
            <person name="Mourier T."/>
            <person name="Norton R."/>
            <person name="Quail M.A."/>
            <person name="Sanders M."/>
            <person name="Shanmugam D."/>
            <person name="Sohal A."/>
            <person name="Wasmuth J.D."/>
            <person name="Brunk B."/>
            <person name="Grigg M.E."/>
            <person name="Howard J.C."/>
            <person name="Parkinson J."/>
            <person name="Roos D.S."/>
            <person name="Trees A.J."/>
            <person name="Berriman M."/>
            <person name="Pain A."/>
            <person name="Wastling J.M."/>
        </authorList>
    </citation>
    <scope>NUCLEOTIDE SEQUENCE [LARGE SCALE GENOMIC DNA]</scope>
    <source>
        <strain evidence="7">Liverpool</strain>
    </source>
</reference>
<feature type="region of interest" description="Disordered" evidence="4">
    <location>
        <begin position="86"/>
        <end position="112"/>
    </location>
</feature>
<name>F0VM64_NEOCL</name>
<gene>
    <name evidence="6" type="ORF">BN1204_047730</name>
    <name evidence="5" type="ORF">NCLIV_047730</name>
</gene>
<accession>F0VM64</accession>
<evidence type="ECO:0000256" key="4">
    <source>
        <dbReference type="SAM" id="MobiDB-lite"/>
    </source>
</evidence>
<comment type="subcellular location">
    <subcellularLocation>
        <location evidence="1">Nucleus</location>
    </subcellularLocation>
</comment>
<feature type="compositionally biased region" description="Low complexity" evidence="4">
    <location>
        <begin position="919"/>
        <end position="931"/>
    </location>
</feature>
<evidence type="ECO:0000313" key="7">
    <source>
        <dbReference type="Proteomes" id="UP000007494"/>
    </source>
</evidence>
<dbReference type="Proteomes" id="UP000007494">
    <property type="component" value="Chromosome X"/>
</dbReference>
<protein>
    <submittedName>
        <fullName evidence="6">Nucleolar protein,Nop52 domain containing protein, putative</fullName>
    </submittedName>
    <submittedName>
        <fullName evidence="5">Putative Nucleolar protein,Nop52 domain containing protein</fullName>
    </submittedName>
</protein>
<reference evidence="5" key="2">
    <citation type="submission" date="2011-03" db="EMBL/GenBank/DDBJ databases">
        <title>Comparative genomics and transcriptomics of Neospora caninum and Toxoplasma gondii.</title>
        <authorList>
            <person name="Reid A.J."/>
            <person name="Sohal A."/>
            <person name="Harris D."/>
            <person name="Quail M."/>
            <person name="Sanders M."/>
            <person name="Berriman M."/>
            <person name="Wastling J.M."/>
            <person name="Pain A."/>
        </authorList>
    </citation>
    <scope>NUCLEOTIDE SEQUENCE</scope>
    <source>
        <strain evidence="5">Liverpool</strain>
    </source>
</reference>
<comment type="similarity">
    <text evidence="2">Belongs to the RRP1 family.</text>
</comment>
<organism evidence="5 7">
    <name type="scientific">Neospora caninum (strain Liverpool)</name>
    <dbReference type="NCBI Taxonomy" id="572307"/>
    <lineage>
        <taxon>Eukaryota</taxon>
        <taxon>Sar</taxon>
        <taxon>Alveolata</taxon>
        <taxon>Apicomplexa</taxon>
        <taxon>Conoidasida</taxon>
        <taxon>Coccidia</taxon>
        <taxon>Eucoccidiorida</taxon>
        <taxon>Eimeriorina</taxon>
        <taxon>Sarcocystidae</taxon>
        <taxon>Neospora</taxon>
    </lineage>
</organism>
<feature type="region of interest" description="Disordered" evidence="4">
    <location>
        <begin position="918"/>
        <end position="985"/>
    </location>
</feature>
<feature type="compositionally biased region" description="Basic and acidic residues" evidence="4">
    <location>
        <begin position="400"/>
        <end position="415"/>
    </location>
</feature>
<dbReference type="OrthoDB" id="332859at2759"/>
<dbReference type="GO" id="GO:0030688">
    <property type="term" value="C:preribosome, small subunit precursor"/>
    <property type="evidence" value="ECO:0007669"/>
    <property type="project" value="InterPro"/>
</dbReference>
<feature type="region of interest" description="Disordered" evidence="4">
    <location>
        <begin position="642"/>
        <end position="901"/>
    </location>
</feature>
<keyword evidence="7" id="KW-1185">Reference proteome</keyword>
<dbReference type="RefSeq" id="XP_003884373.1">
    <property type="nucleotide sequence ID" value="XM_003884324.1"/>
</dbReference>
<dbReference type="EMBL" id="LN714485">
    <property type="protein sequence ID" value="CEL69047.1"/>
    <property type="molecule type" value="Genomic_DNA"/>
</dbReference>
<dbReference type="OMA" id="KAFFLVM"/>
<evidence type="ECO:0000256" key="2">
    <source>
        <dbReference type="ARBA" id="ARBA00006374"/>
    </source>
</evidence>
<feature type="compositionally biased region" description="Low complexity" evidence="4">
    <location>
        <begin position="821"/>
        <end position="831"/>
    </location>
</feature>
<proteinExistence type="inferred from homology"/>
<dbReference type="VEuPathDB" id="ToxoDB:NCLIV_047730"/>
<dbReference type="InterPro" id="IPR010301">
    <property type="entry name" value="RRP1"/>
</dbReference>
<dbReference type="AlphaFoldDB" id="F0VM64"/>
<feature type="compositionally biased region" description="Low complexity" evidence="4">
    <location>
        <begin position="1027"/>
        <end position="1040"/>
    </location>
</feature>
<feature type="region of interest" description="Disordered" evidence="4">
    <location>
        <begin position="391"/>
        <end position="522"/>
    </location>
</feature>
<keyword evidence="3" id="KW-0539">Nucleus</keyword>
<feature type="region of interest" description="Disordered" evidence="4">
    <location>
        <begin position="1"/>
        <end position="21"/>
    </location>
</feature>
<dbReference type="InParanoid" id="F0VM64"/>
<evidence type="ECO:0000313" key="5">
    <source>
        <dbReference type="EMBL" id="CBZ54342.1"/>
    </source>
</evidence>
<reference evidence="5" key="1">
    <citation type="submission" date="2011-02" db="EMBL/GenBank/DDBJ databases">
        <authorList>
            <person name="Aslett M."/>
        </authorList>
    </citation>
    <scope>NUCLEOTIDE SEQUENCE</scope>
    <source>
        <strain evidence="5">Liverpool</strain>
    </source>
</reference>
<feature type="compositionally biased region" description="Basic and acidic residues" evidence="4">
    <location>
        <begin position="802"/>
        <end position="812"/>
    </location>
</feature>
<evidence type="ECO:0000256" key="1">
    <source>
        <dbReference type="ARBA" id="ARBA00004123"/>
    </source>
</evidence>
<feature type="compositionally biased region" description="Low complexity" evidence="4">
    <location>
        <begin position="941"/>
        <end position="985"/>
    </location>
</feature>
<reference evidence="6" key="4">
    <citation type="journal article" date="2015" name="PLoS ONE">
        <title>Comprehensive Evaluation of Toxoplasma gondii VEG and Neospora caninum LIV Genomes with Tachyzoite Stage Transcriptome and Proteome Defines Novel Transcript Features.</title>
        <authorList>
            <person name="Ramaprasad A."/>
            <person name="Mourier T."/>
            <person name="Naeem R."/>
            <person name="Malas T.B."/>
            <person name="Moussa E."/>
            <person name="Panigrahi A."/>
            <person name="Vermont S.J."/>
            <person name="Otto T.D."/>
            <person name="Wastling J."/>
            <person name="Pain A."/>
        </authorList>
    </citation>
    <scope>NUCLEOTIDE SEQUENCE</scope>
    <source>
        <strain evidence="6">Liverpool</strain>
    </source>
</reference>
<evidence type="ECO:0000256" key="3">
    <source>
        <dbReference type="ARBA" id="ARBA00023242"/>
    </source>
</evidence>
<dbReference type="eggNOG" id="KOG3911">
    <property type="taxonomic scope" value="Eukaryota"/>
</dbReference>
<dbReference type="GO" id="GO:0006364">
    <property type="term" value="P:rRNA processing"/>
    <property type="evidence" value="ECO:0007669"/>
    <property type="project" value="InterPro"/>
</dbReference>
<dbReference type="GO" id="GO:0005634">
    <property type="term" value="C:nucleus"/>
    <property type="evidence" value="ECO:0007669"/>
    <property type="project" value="UniProtKB-SubCell"/>
</dbReference>